<keyword evidence="8" id="KW-0732">Signal</keyword>
<feature type="compositionally biased region" description="Basic and acidic residues" evidence="19">
    <location>
        <begin position="731"/>
        <end position="742"/>
    </location>
</feature>
<dbReference type="Proteomes" id="UP000823388">
    <property type="component" value="Chromosome 5N"/>
</dbReference>
<gene>
    <name evidence="22" type="ORF">PVAP13_5NG456400</name>
</gene>
<dbReference type="Gene3D" id="1.10.510.10">
    <property type="entry name" value="Transferase(Phosphotransferase) domain 1"/>
    <property type="match status" value="1"/>
</dbReference>
<evidence type="ECO:0000256" key="17">
    <source>
        <dbReference type="ARBA" id="ARBA00048679"/>
    </source>
</evidence>
<evidence type="ECO:0000256" key="19">
    <source>
        <dbReference type="SAM" id="MobiDB-lite"/>
    </source>
</evidence>
<dbReference type="Gene3D" id="3.30.200.20">
    <property type="entry name" value="Phosphorylase Kinase, domain 1"/>
    <property type="match status" value="1"/>
</dbReference>
<evidence type="ECO:0000256" key="20">
    <source>
        <dbReference type="SAM" id="Phobius"/>
    </source>
</evidence>
<organism evidence="22 23">
    <name type="scientific">Panicum virgatum</name>
    <name type="common">Blackwell switchgrass</name>
    <dbReference type="NCBI Taxonomy" id="38727"/>
    <lineage>
        <taxon>Eukaryota</taxon>
        <taxon>Viridiplantae</taxon>
        <taxon>Streptophyta</taxon>
        <taxon>Embryophyta</taxon>
        <taxon>Tracheophyta</taxon>
        <taxon>Spermatophyta</taxon>
        <taxon>Magnoliopsida</taxon>
        <taxon>Liliopsida</taxon>
        <taxon>Poales</taxon>
        <taxon>Poaceae</taxon>
        <taxon>PACMAD clade</taxon>
        <taxon>Panicoideae</taxon>
        <taxon>Panicodae</taxon>
        <taxon>Paniceae</taxon>
        <taxon>Panicinae</taxon>
        <taxon>Panicum</taxon>
        <taxon>Panicum sect. Hiantes</taxon>
    </lineage>
</organism>
<keyword evidence="5" id="KW-0597">Phosphoprotein</keyword>
<feature type="transmembrane region" description="Helical" evidence="20">
    <location>
        <begin position="368"/>
        <end position="391"/>
    </location>
</feature>
<dbReference type="SUPFAM" id="SSF56112">
    <property type="entry name" value="Protein kinase-like (PK-like)"/>
    <property type="match status" value="1"/>
</dbReference>
<comment type="catalytic activity">
    <reaction evidence="17">
        <text>L-seryl-[protein] + ATP = O-phospho-L-seryl-[protein] + ADP + H(+)</text>
        <dbReference type="Rhea" id="RHEA:17989"/>
        <dbReference type="Rhea" id="RHEA-COMP:9863"/>
        <dbReference type="Rhea" id="RHEA-COMP:11604"/>
        <dbReference type="ChEBI" id="CHEBI:15378"/>
        <dbReference type="ChEBI" id="CHEBI:29999"/>
        <dbReference type="ChEBI" id="CHEBI:30616"/>
        <dbReference type="ChEBI" id="CHEBI:83421"/>
        <dbReference type="ChEBI" id="CHEBI:456216"/>
        <dbReference type="EC" id="2.7.11.1"/>
    </reaction>
</comment>
<comment type="caution">
    <text evidence="22">The sequence shown here is derived from an EMBL/GenBank/DDBJ whole genome shotgun (WGS) entry which is preliminary data.</text>
</comment>
<dbReference type="Pfam" id="PF13947">
    <property type="entry name" value="GUB_WAK_bind"/>
    <property type="match status" value="1"/>
</dbReference>
<keyword evidence="12 20" id="KW-1133">Transmembrane helix</keyword>
<evidence type="ECO:0000256" key="15">
    <source>
        <dbReference type="ARBA" id="ARBA00023180"/>
    </source>
</evidence>
<sequence>MSLPLVSVSHPTFTGTRTAPGSCRCPSEVQKIACLKPEPASRPPTKPRARQKPLSCQPLPIAMPSSLCHHGRRPGLLVLLLLASLAPSRGGDDAYAASACRWRPYPCGGVNISYPFYLASDTRAVPGRDGESYCGYPGLAVTCDGGSGAVLKLGGDSYAVSRIDYANLTVSLADAAAAAGDGCPSVDHNVTIPPDVRLFLHVSAVEYLFFFANCSFGHPDADPAPPKPKPPKPPTIKPITCGGADKAPGGGLSFVLPSGDVPPGDWSSACTRVFEVPVLRGAAPRDAQDPKWRSDGYGKALRAGFQLGWSRGSGECGRCEQSGGKCGFGRGGEFLGCLCANGRMGDGGCSKTLADSSSLGGSKAQKGVIIGVSTAAGLAVLAAAAAAGLFIMCKRKKKNVINSSSKLLKYSGSGGTPRARVGDMESGCIEDPPTHLFTYEELEEATNSFDEHRELGDGGFGTVYKGYLKDGRVVAVKRLYNNSYRRVEQFQNEAGILSGLRHPNLVMFYGCTPCSSRELLLVYEFVANGTVADHLHGHRAPERALSWPLRLSIAVESAAALSYLHAIEPPVVHRDVKTTNILLDADFHVKVADFGLSRLFPLDVTHVSTAPQGTPGYVDPEYHQCYQLTDKSDVYSFGVVLVELISSKPAVDITRHRNEINLAGMAISKIQNCHLEQLVDLDLGYEADPATKKMMTMVAELAFRCLQQNGEMRPPMKEVLEVLRSVQGECPAEKDGDKHKDGPFSPTTVHAPWDSRATTPNTSRD</sequence>
<evidence type="ECO:0000256" key="3">
    <source>
        <dbReference type="ARBA" id="ARBA00022475"/>
    </source>
</evidence>
<keyword evidence="4" id="KW-0723">Serine/threonine-protein kinase</keyword>
<dbReference type="CDD" id="cd14066">
    <property type="entry name" value="STKc_IRAK"/>
    <property type="match status" value="1"/>
</dbReference>
<evidence type="ECO:0000256" key="16">
    <source>
        <dbReference type="ARBA" id="ARBA00047899"/>
    </source>
</evidence>
<feature type="domain" description="Protein kinase" evidence="21">
    <location>
        <begin position="449"/>
        <end position="726"/>
    </location>
</feature>
<evidence type="ECO:0000256" key="2">
    <source>
        <dbReference type="ARBA" id="ARBA00012513"/>
    </source>
</evidence>
<dbReference type="FunFam" id="3.30.200.20:FF:000214">
    <property type="entry name" value="WAK1-OsWAK receptor-like cytoplasmic kinase (OsWAK-RLCK)"/>
    <property type="match status" value="1"/>
</dbReference>
<protein>
    <recommendedName>
        <fullName evidence="2">non-specific serine/threonine protein kinase</fullName>
        <ecNumber evidence="2">2.7.11.1</ecNumber>
    </recommendedName>
</protein>
<keyword evidence="10" id="KW-0418">Kinase</keyword>
<keyword evidence="6" id="KW-0808">Transferase</keyword>
<dbReference type="PROSITE" id="PS00108">
    <property type="entry name" value="PROTEIN_KINASE_ST"/>
    <property type="match status" value="1"/>
</dbReference>
<evidence type="ECO:0000313" key="23">
    <source>
        <dbReference type="Proteomes" id="UP000823388"/>
    </source>
</evidence>
<keyword evidence="23" id="KW-1185">Reference proteome</keyword>
<evidence type="ECO:0000256" key="1">
    <source>
        <dbReference type="ARBA" id="ARBA00004251"/>
    </source>
</evidence>
<dbReference type="PANTHER" id="PTHR46008:SF60">
    <property type="entry name" value="PROTEIN KINASE DOMAIN-CONTAINING PROTEIN"/>
    <property type="match status" value="1"/>
</dbReference>
<dbReference type="InterPro" id="IPR011009">
    <property type="entry name" value="Kinase-like_dom_sf"/>
</dbReference>
<evidence type="ECO:0000256" key="4">
    <source>
        <dbReference type="ARBA" id="ARBA00022527"/>
    </source>
</evidence>
<evidence type="ECO:0000256" key="7">
    <source>
        <dbReference type="ARBA" id="ARBA00022692"/>
    </source>
</evidence>
<keyword evidence="3" id="KW-1003">Cell membrane</keyword>
<dbReference type="AlphaFoldDB" id="A0A8T0S2W1"/>
<evidence type="ECO:0000256" key="14">
    <source>
        <dbReference type="ARBA" id="ARBA00023170"/>
    </source>
</evidence>
<dbReference type="Pfam" id="PF07714">
    <property type="entry name" value="PK_Tyr_Ser-Thr"/>
    <property type="match status" value="1"/>
</dbReference>
<evidence type="ECO:0000256" key="5">
    <source>
        <dbReference type="ARBA" id="ARBA00022553"/>
    </source>
</evidence>
<dbReference type="GO" id="GO:0005524">
    <property type="term" value="F:ATP binding"/>
    <property type="evidence" value="ECO:0007669"/>
    <property type="project" value="UniProtKB-UniRule"/>
</dbReference>
<dbReference type="Pfam" id="PF14380">
    <property type="entry name" value="WAK_assoc"/>
    <property type="match status" value="1"/>
</dbReference>
<proteinExistence type="predicted"/>
<dbReference type="GO" id="GO:0005886">
    <property type="term" value="C:plasma membrane"/>
    <property type="evidence" value="ECO:0007669"/>
    <property type="project" value="UniProtKB-SubCell"/>
</dbReference>
<evidence type="ECO:0000256" key="10">
    <source>
        <dbReference type="ARBA" id="ARBA00022777"/>
    </source>
</evidence>
<keyword evidence="11 18" id="KW-0067">ATP-binding</keyword>
<accession>A0A8T0S2W1</accession>
<dbReference type="PANTHER" id="PTHR46008">
    <property type="entry name" value="LEAF RUST 10 DISEASE-RESISTANCE LOCUS RECEPTOR-LIKE PROTEIN KINASE-LIKE 1.4"/>
    <property type="match status" value="1"/>
</dbReference>
<dbReference type="PROSITE" id="PS00107">
    <property type="entry name" value="PROTEIN_KINASE_ATP"/>
    <property type="match status" value="1"/>
</dbReference>
<evidence type="ECO:0000313" key="22">
    <source>
        <dbReference type="EMBL" id="KAG2590909.1"/>
    </source>
</evidence>
<keyword evidence="13 20" id="KW-0472">Membrane</keyword>
<reference evidence="22" key="1">
    <citation type="submission" date="2020-05" db="EMBL/GenBank/DDBJ databases">
        <title>WGS assembly of Panicum virgatum.</title>
        <authorList>
            <person name="Lovell J.T."/>
            <person name="Jenkins J."/>
            <person name="Shu S."/>
            <person name="Juenger T.E."/>
            <person name="Schmutz J."/>
        </authorList>
    </citation>
    <scope>NUCLEOTIDE SEQUENCE</scope>
    <source>
        <strain evidence="22">AP13</strain>
    </source>
</reference>
<dbReference type="FunFam" id="1.10.510.10:FF:000161">
    <property type="entry name" value="Wall-associated receptor kinase-like 20"/>
    <property type="match status" value="1"/>
</dbReference>
<dbReference type="SMART" id="SM00220">
    <property type="entry name" value="S_TKc"/>
    <property type="match status" value="1"/>
</dbReference>
<name>A0A8T0S2W1_PANVG</name>
<feature type="region of interest" description="Disordered" evidence="19">
    <location>
        <begin position="728"/>
        <end position="765"/>
    </location>
</feature>
<dbReference type="InterPro" id="IPR025287">
    <property type="entry name" value="WAK_GUB"/>
</dbReference>
<evidence type="ECO:0000256" key="8">
    <source>
        <dbReference type="ARBA" id="ARBA00022729"/>
    </source>
</evidence>
<feature type="binding site" evidence="18">
    <location>
        <position position="477"/>
    </location>
    <ligand>
        <name>ATP</name>
        <dbReference type="ChEBI" id="CHEBI:30616"/>
    </ligand>
</feature>
<keyword evidence="7 20" id="KW-0812">Transmembrane</keyword>
<evidence type="ECO:0000256" key="13">
    <source>
        <dbReference type="ARBA" id="ARBA00023136"/>
    </source>
</evidence>
<evidence type="ECO:0000256" key="6">
    <source>
        <dbReference type="ARBA" id="ARBA00022679"/>
    </source>
</evidence>
<dbReference type="GO" id="GO:0030247">
    <property type="term" value="F:polysaccharide binding"/>
    <property type="evidence" value="ECO:0007669"/>
    <property type="project" value="InterPro"/>
</dbReference>
<evidence type="ECO:0000256" key="9">
    <source>
        <dbReference type="ARBA" id="ARBA00022741"/>
    </source>
</evidence>
<dbReference type="InterPro" id="IPR008271">
    <property type="entry name" value="Ser/Thr_kinase_AS"/>
</dbReference>
<dbReference type="EC" id="2.7.11.1" evidence="2"/>
<evidence type="ECO:0000259" key="21">
    <source>
        <dbReference type="PROSITE" id="PS50011"/>
    </source>
</evidence>
<evidence type="ECO:0000256" key="11">
    <source>
        <dbReference type="ARBA" id="ARBA00022840"/>
    </source>
</evidence>
<dbReference type="EMBL" id="CM029046">
    <property type="protein sequence ID" value="KAG2590909.1"/>
    <property type="molecule type" value="Genomic_DNA"/>
</dbReference>
<keyword evidence="14" id="KW-0675">Receptor</keyword>
<dbReference type="GO" id="GO:0004674">
    <property type="term" value="F:protein serine/threonine kinase activity"/>
    <property type="evidence" value="ECO:0007669"/>
    <property type="project" value="UniProtKB-KW"/>
</dbReference>
<keyword evidence="15" id="KW-0325">Glycoprotein</keyword>
<feature type="compositionally biased region" description="Polar residues" evidence="19">
    <location>
        <begin position="756"/>
        <end position="765"/>
    </location>
</feature>
<evidence type="ECO:0000256" key="18">
    <source>
        <dbReference type="PROSITE-ProRule" id="PRU10141"/>
    </source>
</evidence>
<dbReference type="InterPro" id="IPR000719">
    <property type="entry name" value="Prot_kinase_dom"/>
</dbReference>
<dbReference type="PROSITE" id="PS50011">
    <property type="entry name" value="PROTEIN_KINASE_DOM"/>
    <property type="match status" value="1"/>
</dbReference>
<evidence type="ECO:0000256" key="12">
    <source>
        <dbReference type="ARBA" id="ARBA00022989"/>
    </source>
</evidence>
<dbReference type="InterPro" id="IPR032872">
    <property type="entry name" value="WAK_assoc_C"/>
</dbReference>
<comment type="subcellular location">
    <subcellularLocation>
        <location evidence="1">Cell membrane</location>
        <topology evidence="1">Single-pass type I membrane protein</topology>
    </subcellularLocation>
</comment>
<keyword evidence="9 18" id="KW-0547">Nucleotide-binding</keyword>
<dbReference type="InterPro" id="IPR017441">
    <property type="entry name" value="Protein_kinase_ATP_BS"/>
</dbReference>
<comment type="catalytic activity">
    <reaction evidence="16">
        <text>L-threonyl-[protein] + ATP = O-phospho-L-threonyl-[protein] + ADP + H(+)</text>
        <dbReference type="Rhea" id="RHEA:46608"/>
        <dbReference type="Rhea" id="RHEA-COMP:11060"/>
        <dbReference type="Rhea" id="RHEA-COMP:11605"/>
        <dbReference type="ChEBI" id="CHEBI:15378"/>
        <dbReference type="ChEBI" id="CHEBI:30013"/>
        <dbReference type="ChEBI" id="CHEBI:30616"/>
        <dbReference type="ChEBI" id="CHEBI:61977"/>
        <dbReference type="ChEBI" id="CHEBI:456216"/>
        <dbReference type="EC" id="2.7.11.1"/>
    </reaction>
</comment>
<dbReference type="InterPro" id="IPR001245">
    <property type="entry name" value="Ser-Thr/Tyr_kinase_cat_dom"/>
</dbReference>